<reference evidence="3 4" key="1">
    <citation type="submission" date="2015-12" db="EMBL/GenBank/DDBJ databases">
        <title>Genome sequence of Streptomyces sp. G25.</title>
        <authorList>
            <person name="Poehlein A."/>
            <person name="Roettig A."/>
            <person name="Hiessl S."/>
            <person name="Hauschild P."/>
            <person name="Schauer J."/>
            <person name="Madkour M.H."/>
            <person name="Al-Ansari A.M."/>
            <person name="Almakishah N.H."/>
            <person name="Steinbuechel A."/>
            <person name="Daniel R."/>
        </authorList>
    </citation>
    <scope>NUCLEOTIDE SEQUENCE [LARGE SCALE GENOMIC DNA]</scope>
    <source>
        <strain evidence="4">G25(2015)</strain>
    </source>
</reference>
<evidence type="ECO:0000313" key="4">
    <source>
        <dbReference type="Proteomes" id="UP000077381"/>
    </source>
</evidence>
<dbReference type="AlphaFoldDB" id="A0A177HRM8"/>
<name>A0A177HRM8_9ACTN</name>
<dbReference type="EMBL" id="LOHS01000079">
    <property type="protein sequence ID" value="OAH13300.1"/>
    <property type="molecule type" value="Genomic_DNA"/>
</dbReference>
<keyword evidence="2" id="KW-0472">Membrane</keyword>
<keyword evidence="2" id="KW-0812">Transmembrane</keyword>
<comment type="caution">
    <text evidence="3">The sequence shown here is derived from an EMBL/GenBank/DDBJ whole genome shotgun (WGS) entry which is preliminary data.</text>
</comment>
<keyword evidence="4" id="KW-1185">Reference proteome</keyword>
<accession>A0A177HRM8</accession>
<evidence type="ECO:0000256" key="1">
    <source>
        <dbReference type="SAM" id="MobiDB-lite"/>
    </source>
</evidence>
<organism evidence="3 4">
    <name type="scientific">Streptomyces jeddahensis</name>
    <dbReference type="NCBI Taxonomy" id="1716141"/>
    <lineage>
        <taxon>Bacteria</taxon>
        <taxon>Bacillati</taxon>
        <taxon>Actinomycetota</taxon>
        <taxon>Actinomycetes</taxon>
        <taxon>Kitasatosporales</taxon>
        <taxon>Streptomycetaceae</taxon>
        <taxon>Streptomyces</taxon>
    </lineage>
</organism>
<evidence type="ECO:0000313" key="3">
    <source>
        <dbReference type="EMBL" id="OAH13300.1"/>
    </source>
</evidence>
<gene>
    <name evidence="3" type="ORF">STSP_33350</name>
</gene>
<sequence length="331" mass="34688">MSQPTTDPQPSPEVPGGDGVPAYAAASVAPAYPAAPAHPAGIPAGGAMPVGAASAATAVALPPMPPLPPEALAPAQSAPPKDRRVLRALARWTAAVLVFGAVGTGTALGITSLERTDVPGLETRHDGRWDYPELSLPALPSGSPRPFTESNEAEVHHADVRELLLPAPAGATPDKRLDGGWTTVEQYVSEYDKDRRKDLEQALADSALRHIAARGWTMPDGTVSRVYLLRFTSVAYADAFLDYELEVGAVPGAALAGSPESKLDKEWDTSDSSGTAQYYVYAESKPYGAKQVRQAYLAAGDTIALLLHEKKGGTAGIPFHQSVILQSQLLG</sequence>
<keyword evidence="2" id="KW-1133">Transmembrane helix</keyword>
<proteinExistence type="predicted"/>
<protein>
    <submittedName>
        <fullName evidence="3">Uncharacterized protein</fullName>
    </submittedName>
</protein>
<feature type="transmembrane region" description="Helical" evidence="2">
    <location>
        <begin position="89"/>
        <end position="110"/>
    </location>
</feature>
<dbReference type="PATRIC" id="fig|1716141.3.peg.3507"/>
<feature type="region of interest" description="Disordered" evidence="1">
    <location>
        <begin position="1"/>
        <end position="22"/>
    </location>
</feature>
<dbReference type="STRING" id="1716141.STSP_33350"/>
<evidence type="ECO:0000256" key="2">
    <source>
        <dbReference type="SAM" id="Phobius"/>
    </source>
</evidence>
<dbReference type="Proteomes" id="UP000077381">
    <property type="component" value="Unassembled WGS sequence"/>
</dbReference>